<dbReference type="InterPro" id="IPR000212">
    <property type="entry name" value="DNA_helicase_UvrD/REP"/>
</dbReference>
<dbReference type="InterPro" id="IPR027417">
    <property type="entry name" value="P-loop_NTPase"/>
</dbReference>
<dbReference type="PANTHER" id="PTHR11070">
    <property type="entry name" value="UVRD / RECB / PCRA DNA HELICASE FAMILY MEMBER"/>
    <property type="match status" value="1"/>
</dbReference>
<keyword evidence="4 9" id="KW-0067">ATP-binding</keyword>
<dbReference type="PROSITE" id="PS51217">
    <property type="entry name" value="UVRD_HELICASE_CTER"/>
    <property type="match status" value="1"/>
</dbReference>
<evidence type="ECO:0000256" key="3">
    <source>
        <dbReference type="ARBA" id="ARBA00022806"/>
    </source>
</evidence>
<sequence length="616" mass="71316">MHSMGISIKEWKPSDGLILEPAALNAVKDLNNSLVVAGPGAGKTELLAQKASFLLETNSCVYPNKILAVSLKKDAAVNLKDRIKLRLSKDLESRFISQTFDSFAKSILDRFLNAIPDEFRPDPNYGIALNQNEFVRAFSKCGVNFNNNKIKKQYIDNLTKRRLESVSGVYKDVWDILLKGDGDIKPTLSFQMISVLAIYILETNPLILKSLRKTYSHVFLDEFQDTTRIQYALVKVCFHNSETSITAVGDNRQRIMLWAGAKPDIFDSYKKDFNSKEFTLVMNHRSAPRLLEIQKIVNNYLQEIPFSPIANPKWTEDEGVAEIWYFKDSITETEDVAERITQLIHQQQISYRDICIIVKQSVQQFSDEIIEVLEKVNIQARNEAKFQDLLKEDMVLLILNTLKSALNARDSDAWSFIWEAKIFFEGKLGTVDPIIIDKLRKHLKTMLRIVKTKLMKVTQQEDLDVLLKEILDFYDVNKLSKYYPQYLQGKYINKLREELSSYLYQYYTSRKDWLAAIDSFQGNDSIPIMTIHKSKGLEFDVVFFVGFDDNSFWSFSQQEAEDKCTFFVGLSRSKRYLYFTFSENRFGRRRTNSDISILYQMLEESGVVEEKFIGFD</sequence>
<dbReference type="AlphaFoldDB" id="A0A494YYG3"/>
<feature type="domain" description="UvrD-like helicase ATP-binding" evidence="10">
    <location>
        <begin position="16"/>
        <end position="287"/>
    </location>
</feature>
<keyword evidence="13" id="KW-1185">Reference proteome</keyword>
<dbReference type="GO" id="GO:0003677">
    <property type="term" value="F:DNA binding"/>
    <property type="evidence" value="ECO:0007669"/>
    <property type="project" value="InterPro"/>
</dbReference>
<proteinExistence type="predicted"/>
<dbReference type="InterPro" id="IPR014016">
    <property type="entry name" value="UvrD-like_ATP-bd"/>
</dbReference>
<name>A0A494YYG3_9BACI</name>
<dbReference type="SUPFAM" id="SSF52540">
    <property type="entry name" value="P-loop containing nucleoside triphosphate hydrolases"/>
    <property type="match status" value="1"/>
</dbReference>
<comment type="catalytic activity">
    <reaction evidence="6">
        <text>Couples ATP hydrolysis with the unwinding of duplex DNA by translocating in the 3'-5' direction.</text>
        <dbReference type="EC" id="5.6.2.4"/>
    </reaction>
</comment>
<keyword evidence="2 9" id="KW-0378">Hydrolase</keyword>
<dbReference type="PANTHER" id="PTHR11070:SF2">
    <property type="entry name" value="ATP-DEPENDENT DNA HELICASE SRS2"/>
    <property type="match status" value="1"/>
</dbReference>
<reference evidence="12 13" key="1">
    <citation type="journal article" date="2015" name="Antonie Van Leeuwenhoek">
        <title>Oceanobacillus bengalensis sp. nov., a bacterium isolated from seawater of the Bay of Bengal.</title>
        <authorList>
            <person name="Yongchang O."/>
            <person name="Xiang W."/>
            <person name="Wang G."/>
        </authorList>
    </citation>
    <scope>NUCLEOTIDE SEQUENCE [LARGE SCALE GENOMIC DNA]</scope>
    <source>
        <strain evidence="12 13">MCCC 1K00260</strain>
    </source>
</reference>
<protein>
    <recommendedName>
        <fullName evidence="7">DNA 3'-5' helicase</fullName>
        <ecNumber evidence="7">5.6.2.4</ecNumber>
    </recommendedName>
</protein>
<evidence type="ECO:0000256" key="7">
    <source>
        <dbReference type="ARBA" id="ARBA00034808"/>
    </source>
</evidence>
<evidence type="ECO:0000313" key="12">
    <source>
        <dbReference type="EMBL" id="RKQ15031.1"/>
    </source>
</evidence>
<dbReference type="GO" id="GO:0000725">
    <property type="term" value="P:recombinational repair"/>
    <property type="evidence" value="ECO:0007669"/>
    <property type="project" value="TreeGrafter"/>
</dbReference>
<dbReference type="Pfam" id="PF13361">
    <property type="entry name" value="UvrD_C"/>
    <property type="match status" value="2"/>
</dbReference>
<evidence type="ECO:0000313" key="13">
    <source>
        <dbReference type="Proteomes" id="UP000281813"/>
    </source>
</evidence>
<comment type="caution">
    <text evidence="12">The sequence shown here is derived from an EMBL/GenBank/DDBJ whole genome shotgun (WGS) entry which is preliminary data.</text>
</comment>
<dbReference type="GO" id="GO:0005524">
    <property type="term" value="F:ATP binding"/>
    <property type="evidence" value="ECO:0007669"/>
    <property type="project" value="UniProtKB-UniRule"/>
</dbReference>
<dbReference type="OrthoDB" id="9765670at2"/>
<evidence type="ECO:0000256" key="5">
    <source>
        <dbReference type="ARBA" id="ARBA00023235"/>
    </source>
</evidence>
<keyword evidence="3 9" id="KW-0347">Helicase</keyword>
<dbReference type="GO" id="GO:0016887">
    <property type="term" value="F:ATP hydrolysis activity"/>
    <property type="evidence" value="ECO:0007669"/>
    <property type="project" value="RHEA"/>
</dbReference>
<evidence type="ECO:0000256" key="8">
    <source>
        <dbReference type="ARBA" id="ARBA00048988"/>
    </source>
</evidence>
<comment type="catalytic activity">
    <reaction evidence="8">
        <text>ATP + H2O = ADP + phosphate + H(+)</text>
        <dbReference type="Rhea" id="RHEA:13065"/>
        <dbReference type="ChEBI" id="CHEBI:15377"/>
        <dbReference type="ChEBI" id="CHEBI:15378"/>
        <dbReference type="ChEBI" id="CHEBI:30616"/>
        <dbReference type="ChEBI" id="CHEBI:43474"/>
        <dbReference type="ChEBI" id="CHEBI:456216"/>
        <dbReference type="EC" id="5.6.2.4"/>
    </reaction>
</comment>
<accession>A0A494YYG3</accession>
<dbReference type="Proteomes" id="UP000281813">
    <property type="component" value="Unassembled WGS sequence"/>
</dbReference>
<evidence type="ECO:0000256" key="9">
    <source>
        <dbReference type="PROSITE-ProRule" id="PRU00560"/>
    </source>
</evidence>
<dbReference type="GO" id="GO:0043138">
    <property type="term" value="F:3'-5' DNA helicase activity"/>
    <property type="evidence" value="ECO:0007669"/>
    <property type="project" value="UniProtKB-EC"/>
</dbReference>
<organism evidence="12 13">
    <name type="scientific">Oceanobacillus bengalensis</name>
    <dbReference type="NCBI Taxonomy" id="1435466"/>
    <lineage>
        <taxon>Bacteria</taxon>
        <taxon>Bacillati</taxon>
        <taxon>Bacillota</taxon>
        <taxon>Bacilli</taxon>
        <taxon>Bacillales</taxon>
        <taxon>Bacillaceae</taxon>
        <taxon>Oceanobacillus</taxon>
    </lineage>
</organism>
<keyword evidence="5" id="KW-0413">Isomerase</keyword>
<evidence type="ECO:0000259" key="10">
    <source>
        <dbReference type="PROSITE" id="PS51198"/>
    </source>
</evidence>
<evidence type="ECO:0000256" key="1">
    <source>
        <dbReference type="ARBA" id="ARBA00022741"/>
    </source>
</evidence>
<dbReference type="CDD" id="cd17932">
    <property type="entry name" value="DEXQc_UvrD"/>
    <property type="match status" value="1"/>
</dbReference>
<dbReference type="PROSITE" id="PS51198">
    <property type="entry name" value="UVRD_HELICASE_ATP_BIND"/>
    <property type="match status" value="1"/>
</dbReference>
<feature type="domain" description="UvrD-like helicase C-terminal" evidence="11">
    <location>
        <begin position="291"/>
        <end position="536"/>
    </location>
</feature>
<evidence type="ECO:0000256" key="2">
    <source>
        <dbReference type="ARBA" id="ARBA00022801"/>
    </source>
</evidence>
<evidence type="ECO:0000259" key="11">
    <source>
        <dbReference type="PROSITE" id="PS51217"/>
    </source>
</evidence>
<dbReference type="EC" id="5.6.2.4" evidence="7"/>
<dbReference type="EMBL" id="RBZO01000016">
    <property type="protein sequence ID" value="RKQ15031.1"/>
    <property type="molecule type" value="Genomic_DNA"/>
</dbReference>
<dbReference type="Pfam" id="PF00580">
    <property type="entry name" value="UvrD-helicase"/>
    <property type="match status" value="1"/>
</dbReference>
<keyword evidence="1 9" id="KW-0547">Nucleotide-binding</keyword>
<evidence type="ECO:0000256" key="4">
    <source>
        <dbReference type="ARBA" id="ARBA00022840"/>
    </source>
</evidence>
<evidence type="ECO:0000256" key="6">
    <source>
        <dbReference type="ARBA" id="ARBA00034617"/>
    </source>
</evidence>
<dbReference type="Gene3D" id="3.40.50.300">
    <property type="entry name" value="P-loop containing nucleotide triphosphate hydrolases"/>
    <property type="match status" value="3"/>
</dbReference>
<feature type="binding site" evidence="9">
    <location>
        <begin position="37"/>
        <end position="44"/>
    </location>
    <ligand>
        <name>ATP</name>
        <dbReference type="ChEBI" id="CHEBI:30616"/>
    </ligand>
</feature>
<gene>
    <name evidence="12" type="ORF">D8M05_11270</name>
</gene>
<dbReference type="InterPro" id="IPR014017">
    <property type="entry name" value="DNA_helicase_UvrD-like_C"/>
</dbReference>